<dbReference type="AlphaFoldDB" id="F6DMZ0"/>
<sequence>MPLDYYAFQKTGITENAMGFREPHLAYLYEALDHNENGSVRKKWQKSLKVEMNPWQEKHYDFCKIPDAFSFVPDISAIQQMPWFSFLLQIPFKLRKPYLSKNEEAFYLLENPLRREKIFKTPMEAASGWKGALRAAMLQQLARWWTGLETLEKAERVNRKKFVSRRLQLIRLFGTERGFYEKDNRYLDKLGGKLQTCWFQRCLRFSMTDSGFIAGRLHFFPTFFQEVGLEVINPHDSKTGTGSEKGPILLECVPQKAEGVFTLLYVPVGSFDTNCRKEVARDLEFLADGIKAMLTQYGFGAKTGSGFGIAEERLNGEGRLTLKWDWPNKAIEEEGTTGPAPGLPRYLEAPNRLIEELHCPDNSLKEEAAYRQWLEDRGRTYNKEKKQLYSKAKAWWEREGGLLPEAASRDGEKGRPSQNQLPVATEVTFNTLENLRSQARKIADRLKEGGTV</sequence>
<dbReference type="RefSeq" id="WP_013841219.1">
    <property type="nucleotide sequence ID" value="NC_015589.1"/>
</dbReference>
<protein>
    <submittedName>
        <fullName evidence="1">Uncharacterized protein</fullName>
    </submittedName>
</protein>
<evidence type="ECO:0000313" key="2">
    <source>
        <dbReference type="Proteomes" id="UP000009234"/>
    </source>
</evidence>
<dbReference type="STRING" id="696281.Desru_1173"/>
<reference evidence="1 2" key="2">
    <citation type="journal article" date="2012" name="Stand. Genomic Sci.">
        <title>Complete genome sequence of the sulfate-reducing firmicute Desulfotomaculum ruminis type strain (DL(T)).</title>
        <authorList>
            <person name="Spring S."/>
            <person name="Visser M."/>
            <person name="Lu M."/>
            <person name="Copeland A."/>
            <person name="Lapidus A."/>
            <person name="Lucas S."/>
            <person name="Cheng J.F."/>
            <person name="Han C."/>
            <person name="Tapia R."/>
            <person name="Goodwin L.A."/>
            <person name="Pitluck S."/>
            <person name="Ivanova N."/>
            <person name="Land M."/>
            <person name="Hauser L."/>
            <person name="Larimer F."/>
            <person name="Rohde M."/>
            <person name="Goker M."/>
            <person name="Detter J.C."/>
            <person name="Kyrpides N.C."/>
            <person name="Woyke T."/>
            <person name="Schaap P.J."/>
            <person name="Plugge C.M."/>
            <person name="Muyzer G."/>
            <person name="Kuever J."/>
            <person name="Pereira I.A."/>
            <person name="Parshina S.N."/>
            <person name="Bernier-Latmani R."/>
            <person name="Stams A.J."/>
            <person name="Klenk H.P."/>
        </authorList>
    </citation>
    <scope>NUCLEOTIDE SEQUENCE [LARGE SCALE GENOMIC DNA]</scope>
    <source>
        <strain evidence="2">ATCC 23193 / DSM 2154 / NCIB 8452 / DL</strain>
    </source>
</reference>
<proteinExistence type="predicted"/>
<organism evidence="1 2">
    <name type="scientific">Desulforamulus ruminis (strain ATCC 23193 / DSM 2154 / NCIMB 8452 / DL)</name>
    <name type="common">Desulfotomaculum ruminis</name>
    <dbReference type="NCBI Taxonomy" id="696281"/>
    <lineage>
        <taxon>Bacteria</taxon>
        <taxon>Bacillati</taxon>
        <taxon>Bacillota</taxon>
        <taxon>Clostridia</taxon>
        <taxon>Eubacteriales</taxon>
        <taxon>Peptococcaceae</taxon>
        <taxon>Desulforamulus</taxon>
    </lineage>
</organism>
<gene>
    <name evidence="1" type="ordered locus">Desru_1173</name>
</gene>
<name>F6DMZ0_DESRL</name>
<accession>F6DMZ0</accession>
<dbReference type="Proteomes" id="UP000009234">
    <property type="component" value="Chromosome"/>
</dbReference>
<reference evidence="2" key="1">
    <citation type="submission" date="2011-05" db="EMBL/GenBank/DDBJ databases">
        <title>Complete sequence of Desulfotomaculum ruminis DSM 2154.</title>
        <authorList>
            <person name="Lucas S."/>
            <person name="Copeland A."/>
            <person name="Lapidus A."/>
            <person name="Cheng J.-F."/>
            <person name="Goodwin L."/>
            <person name="Pitluck S."/>
            <person name="Lu M."/>
            <person name="Detter J.C."/>
            <person name="Han C."/>
            <person name="Tapia R."/>
            <person name="Land M."/>
            <person name="Hauser L."/>
            <person name="Kyrpides N."/>
            <person name="Ivanova N."/>
            <person name="Mikhailova N."/>
            <person name="Pagani I."/>
            <person name="Stams A.J.M."/>
            <person name="Plugge C.M."/>
            <person name="Muyzer G."/>
            <person name="Kuever J."/>
            <person name="Parshina S.N."/>
            <person name="Ivanova A.E."/>
            <person name="Nazina T.N."/>
            <person name="Brambilla E."/>
            <person name="Spring S."/>
            <person name="Klenk H.-P."/>
            <person name="Woyke T."/>
        </authorList>
    </citation>
    <scope>NUCLEOTIDE SEQUENCE [LARGE SCALE GENOMIC DNA]</scope>
    <source>
        <strain evidence="2">ATCC 23193 / DSM 2154 / NCIB 8452 / DL</strain>
    </source>
</reference>
<evidence type="ECO:0000313" key="1">
    <source>
        <dbReference type="EMBL" id="AEG59448.1"/>
    </source>
</evidence>
<dbReference type="KEGG" id="dru:Desru_1173"/>
<dbReference type="HOGENOM" id="CLU_055089_0_0_9"/>
<dbReference type="OrthoDB" id="5501881at2"/>
<dbReference type="EMBL" id="CP002780">
    <property type="protein sequence ID" value="AEG59448.1"/>
    <property type="molecule type" value="Genomic_DNA"/>
</dbReference>
<keyword evidence="2" id="KW-1185">Reference proteome</keyword>
<dbReference type="eggNOG" id="COG1337">
    <property type="taxonomic scope" value="Bacteria"/>
</dbReference>